<dbReference type="InterPro" id="IPR006016">
    <property type="entry name" value="UspA"/>
</dbReference>
<evidence type="ECO:0000256" key="12">
    <source>
        <dbReference type="ARBA" id="ARBA00023012"/>
    </source>
</evidence>
<evidence type="ECO:0000256" key="4">
    <source>
        <dbReference type="ARBA" id="ARBA00012438"/>
    </source>
</evidence>
<dbReference type="SUPFAM" id="SSF47384">
    <property type="entry name" value="Homodimeric domain of signal transducing histidine kinase"/>
    <property type="match status" value="1"/>
</dbReference>
<dbReference type="GO" id="GO:0005737">
    <property type="term" value="C:cytoplasm"/>
    <property type="evidence" value="ECO:0007669"/>
    <property type="project" value="UniProtKB-ARBA"/>
</dbReference>
<sequence>MARGQLRIYLGAAPGVGKTFAALEEAHRRAGRGTDVVIGFVETHGREATAALVEGLPVVSRKTVEYRGVEFSEFDLEATLARSPQVVLVDELAHTNVPGGAHEKRWQDVDVLLDNGIDVLSTVNVQHLESLNDVVAQITGVPQQETVPDEVVRRADQVELVDMTPEALRRRMTHGNVYPPEKIDAALSNYFRIGNLTALREIALLWLADKVEEQLAKYRHDKDISDTWESRERVVVALSGGPEGDTLIRRAARIAARSSAELRAVYVAGGDGLVGTGSSKYLQRQRLLIESLGGTYHQVVGNDIPQAMLDFARGVNATQLVLGASRRGRFAQIFSRGVGTTVTAASGKIDVHLVTHEKVGSGRRRSAAQTALPWRRRLFGYILALAGMPLLTTALLPFRNDLSLTSDVLIFLSATLLIALVGGFWPAVIAAVGGFTLLDFFFVAPTGTLTIATREHIFALLVFVLMAIMVATIVGVSARRTVQATQARAEAQTLATLAGSVLRGRNPLQALLHQMKEAFGLTSVTLLEHGEEKGVGPDERRSPGDWHVVASVGEPCRSPGAAETDIPIGEDLSLALCGRTLPAADRRIVEAFALQAAVALRQERLSAEAAAVRPLADADKMRTALLAAVSHDLRTPLASAKAAVAGLRNSEAVFSEPEREELLATADESLDRLGRLVANLLDMSRLQAGVLGSLPVPIWLEEAVPPALDELGEAAAGVGLRIAGDLPAVLADPGLLERILVNVIGNALRYSPPERPPMVTASAYAGHVELRVIDHGPGVPEEAQEQMFTPFQRLGDRDNSTGVGLGLALARGLAEAMGGTLLPEDTPGGGLTMVLTLPEATVGAEES</sequence>
<evidence type="ECO:0000256" key="8">
    <source>
        <dbReference type="ARBA" id="ARBA00022741"/>
    </source>
</evidence>
<reference evidence="16 17" key="1">
    <citation type="submission" date="2020-08" db="EMBL/GenBank/DDBJ databases">
        <title>Genomic Encyclopedia of Type Strains, Phase IV (KMG-IV): sequencing the most valuable type-strain genomes for metagenomic binning, comparative biology and taxonomic classification.</title>
        <authorList>
            <person name="Goeker M."/>
        </authorList>
    </citation>
    <scope>NUCLEOTIDE SEQUENCE [LARGE SCALE GENOMIC DNA]</scope>
    <source>
        <strain evidence="16 17">YIM 65646</strain>
    </source>
</reference>
<protein>
    <recommendedName>
        <fullName evidence="4">histidine kinase</fullName>
        <ecNumber evidence="4">2.7.13.3</ecNumber>
    </recommendedName>
</protein>
<feature type="transmembrane region" description="Helical" evidence="14">
    <location>
        <begin position="408"/>
        <end position="437"/>
    </location>
</feature>
<keyword evidence="12" id="KW-0902">Two-component regulatory system</keyword>
<dbReference type="InterPro" id="IPR004358">
    <property type="entry name" value="Sig_transdc_His_kin-like_C"/>
</dbReference>
<dbReference type="InterPro" id="IPR003852">
    <property type="entry name" value="Sig_transdc_His_kinase_KdpD_N"/>
</dbReference>
<evidence type="ECO:0000256" key="7">
    <source>
        <dbReference type="ARBA" id="ARBA00022692"/>
    </source>
</evidence>
<feature type="transmembrane region" description="Helical" evidence="14">
    <location>
        <begin position="378"/>
        <end position="396"/>
    </location>
</feature>
<dbReference type="SMART" id="SM00388">
    <property type="entry name" value="HisKA"/>
    <property type="match status" value="1"/>
</dbReference>
<keyword evidence="9 16" id="KW-0418">Kinase</keyword>
<dbReference type="RefSeq" id="WP_184787121.1">
    <property type="nucleotide sequence ID" value="NZ_BONT01000045.1"/>
</dbReference>
<keyword evidence="6 16" id="KW-0808">Transferase</keyword>
<dbReference type="Gene3D" id="1.10.287.130">
    <property type="match status" value="1"/>
</dbReference>
<feature type="domain" description="Histidine kinase" evidence="15">
    <location>
        <begin position="628"/>
        <end position="841"/>
    </location>
</feature>
<keyword evidence="7 14" id="KW-0812">Transmembrane</keyword>
<evidence type="ECO:0000256" key="14">
    <source>
        <dbReference type="SAM" id="Phobius"/>
    </source>
</evidence>
<dbReference type="InterPro" id="IPR025201">
    <property type="entry name" value="KdpD_TM"/>
</dbReference>
<comment type="caution">
    <text evidence="16">The sequence shown here is derived from an EMBL/GenBank/DDBJ whole genome shotgun (WGS) entry which is preliminary data.</text>
</comment>
<dbReference type="PROSITE" id="PS50109">
    <property type="entry name" value="HIS_KIN"/>
    <property type="match status" value="1"/>
</dbReference>
<dbReference type="EC" id="2.7.13.3" evidence="4"/>
<evidence type="ECO:0000256" key="5">
    <source>
        <dbReference type="ARBA" id="ARBA00022553"/>
    </source>
</evidence>
<dbReference type="GO" id="GO:0005524">
    <property type="term" value="F:ATP binding"/>
    <property type="evidence" value="ECO:0007669"/>
    <property type="project" value="UniProtKB-KW"/>
</dbReference>
<keyword evidence="5" id="KW-0597">Phosphoprotein</keyword>
<dbReference type="SUPFAM" id="SSF52402">
    <property type="entry name" value="Adenine nucleotide alpha hydrolases-like"/>
    <property type="match status" value="1"/>
</dbReference>
<dbReference type="GO" id="GO:0005886">
    <property type="term" value="C:plasma membrane"/>
    <property type="evidence" value="ECO:0007669"/>
    <property type="project" value="UniProtKB-SubCell"/>
</dbReference>
<dbReference type="SMART" id="SM00387">
    <property type="entry name" value="HATPase_c"/>
    <property type="match status" value="1"/>
</dbReference>
<organism evidence="16 17">
    <name type="scientific">Phytomonospora endophytica</name>
    <dbReference type="NCBI Taxonomy" id="714109"/>
    <lineage>
        <taxon>Bacteria</taxon>
        <taxon>Bacillati</taxon>
        <taxon>Actinomycetota</taxon>
        <taxon>Actinomycetes</taxon>
        <taxon>Micromonosporales</taxon>
        <taxon>Micromonosporaceae</taxon>
        <taxon>Phytomonospora</taxon>
    </lineage>
</organism>
<dbReference type="InterPro" id="IPR027417">
    <property type="entry name" value="P-loop_NTPase"/>
</dbReference>
<dbReference type="Gene3D" id="3.40.50.620">
    <property type="entry name" value="HUPs"/>
    <property type="match status" value="1"/>
</dbReference>
<keyword evidence="11 14" id="KW-1133">Transmembrane helix</keyword>
<dbReference type="InterPro" id="IPR052023">
    <property type="entry name" value="Histidine_kinase_KdpD"/>
</dbReference>
<dbReference type="FunFam" id="3.40.50.300:FF:000483">
    <property type="entry name" value="Sensor histidine kinase KdpD"/>
    <property type="match status" value="1"/>
</dbReference>
<dbReference type="EMBL" id="JACHGT010000004">
    <property type="protein sequence ID" value="MBB6034244.1"/>
    <property type="molecule type" value="Genomic_DNA"/>
</dbReference>
<dbReference type="Gene3D" id="3.30.565.10">
    <property type="entry name" value="Histidine kinase-like ATPase, C-terminal domain"/>
    <property type="match status" value="1"/>
</dbReference>
<dbReference type="InterPro" id="IPR005467">
    <property type="entry name" value="His_kinase_dom"/>
</dbReference>
<gene>
    <name evidence="16" type="ORF">HNR73_002094</name>
</gene>
<accession>A0A841FEI1</accession>
<dbReference type="InterPro" id="IPR036890">
    <property type="entry name" value="HATPase_C_sf"/>
</dbReference>
<dbReference type="Pfam" id="PF00512">
    <property type="entry name" value="HisKA"/>
    <property type="match status" value="1"/>
</dbReference>
<evidence type="ECO:0000259" key="15">
    <source>
        <dbReference type="PROSITE" id="PS50109"/>
    </source>
</evidence>
<evidence type="ECO:0000256" key="1">
    <source>
        <dbReference type="ARBA" id="ARBA00000085"/>
    </source>
</evidence>
<evidence type="ECO:0000256" key="13">
    <source>
        <dbReference type="ARBA" id="ARBA00023136"/>
    </source>
</evidence>
<feature type="transmembrane region" description="Helical" evidence="14">
    <location>
        <begin position="457"/>
        <end position="478"/>
    </location>
</feature>
<keyword evidence="13 14" id="KW-0472">Membrane</keyword>
<dbReference type="PANTHER" id="PTHR45569">
    <property type="entry name" value="SENSOR PROTEIN KDPD"/>
    <property type="match status" value="1"/>
</dbReference>
<comment type="catalytic activity">
    <reaction evidence="1">
        <text>ATP + protein L-histidine = ADP + protein N-phospho-L-histidine.</text>
        <dbReference type="EC" id="2.7.13.3"/>
    </reaction>
</comment>
<dbReference type="Pfam" id="PF02702">
    <property type="entry name" value="KdpD"/>
    <property type="match status" value="1"/>
</dbReference>
<keyword evidence="10" id="KW-0067">ATP-binding</keyword>
<comment type="subcellular location">
    <subcellularLocation>
        <location evidence="3">Cell membrane</location>
    </subcellularLocation>
    <subcellularLocation>
        <location evidence="2">Membrane</location>
        <topology evidence="2">Multi-pass membrane protein</topology>
    </subcellularLocation>
</comment>
<evidence type="ECO:0000256" key="10">
    <source>
        <dbReference type="ARBA" id="ARBA00022840"/>
    </source>
</evidence>
<evidence type="ECO:0000256" key="11">
    <source>
        <dbReference type="ARBA" id="ARBA00022989"/>
    </source>
</evidence>
<dbReference type="AlphaFoldDB" id="A0A841FEI1"/>
<dbReference type="CDD" id="cd00082">
    <property type="entry name" value="HisKA"/>
    <property type="match status" value="1"/>
</dbReference>
<dbReference type="Gene3D" id="3.40.50.300">
    <property type="entry name" value="P-loop containing nucleotide triphosphate hydrolases"/>
    <property type="match status" value="1"/>
</dbReference>
<evidence type="ECO:0000256" key="9">
    <source>
        <dbReference type="ARBA" id="ARBA00022777"/>
    </source>
</evidence>
<dbReference type="Pfam" id="PF02518">
    <property type="entry name" value="HATPase_c"/>
    <property type="match status" value="1"/>
</dbReference>
<dbReference type="InterPro" id="IPR038318">
    <property type="entry name" value="KdpD_sf"/>
</dbReference>
<dbReference type="GO" id="GO:0000155">
    <property type="term" value="F:phosphorelay sensor kinase activity"/>
    <property type="evidence" value="ECO:0007669"/>
    <property type="project" value="InterPro"/>
</dbReference>
<dbReference type="CDD" id="cd00075">
    <property type="entry name" value="HATPase"/>
    <property type="match status" value="1"/>
</dbReference>
<dbReference type="Gene3D" id="1.20.120.620">
    <property type="entry name" value="Backbone structure of the membrane domain of e. Coli histidine kinase receptor kdpd"/>
    <property type="match status" value="1"/>
</dbReference>
<evidence type="ECO:0000256" key="3">
    <source>
        <dbReference type="ARBA" id="ARBA00004236"/>
    </source>
</evidence>
<dbReference type="InterPro" id="IPR014729">
    <property type="entry name" value="Rossmann-like_a/b/a_fold"/>
</dbReference>
<dbReference type="FunFam" id="3.40.50.620:FF:000112">
    <property type="entry name" value="Sensor histidine kinase KdpD"/>
    <property type="match status" value="1"/>
</dbReference>
<dbReference type="Pfam" id="PF13493">
    <property type="entry name" value="DUF4118"/>
    <property type="match status" value="1"/>
</dbReference>
<keyword evidence="17" id="KW-1185">Reference proteome</keyword>
<proteinExistence type="predicted"/>
<dbReference type="SUPFAM" id="SSF55874">
    <property type="entry name" value="ATPase domain of HSP90 chaperone/DNA topoisomerase II/histidine kinase"/>
    <property type="match status" value="1"/>
</dbReference>
<dbReference type="PANTHER" id="PTHR45569:SF1">
    <property type="entry name" value="SENSOR PROTEIN KDPD"/>
    <property type="match status" value="1"/>
</dbReference>
<dbReference type="InterPro" id="IPR036097">
    <property type="entry name" value="HisK_dim/P_sf"/>
</dbReference>
<dbReference type="Pfam" id="PF00582">
    <property type="entry name" value="Usp"/>
    <property type="match status" value="1"/>
</dbReference>
<name>A0A841FEI1_9ACTN</name>
<evidence type="ECO:0000313" key="16">
    <source>
        <dbReference type="EMBL" id="MBB6034244.1"/>
    </source>
</evidence>
<keyword evidence="8" id="KW-0547">Nucleotide-binding</keyword>
<dbReference type="Proteomes" id="UP000548476">
    <property type="component" value="Unassembled WGS sequence"/>
</dbReference>
<dbReference type="PRINTS" id="PR00344">
    <property type="entry name" value="BCTRLSENSOR"/>
</dbReference>
<dbReference type="InterPro" id="IPR003594">
    <property type="entry name" value="HATPase_dom"/>
</dbReference>
<evidence type="ECO:0000256" key="6">
    <source>
        <dbReference type="ARBA" id="ARBA00022679"/>
    </source>
</evidence>
<evidence type="ECO:0000313" key="17">
    <source>
        <dbReference type="Proteomes" id="UP000548476"/>
    </source>
</evidence>
<dbReference type="InterPro" id="IPR003661">
    <property type="entry name" value="HisK_dim/P_dom"/>
</dbReference>
<evidence type="ECO:0000256" key="2">
    <source>
        <dbReference type="ARBA" id="ARBA00004141"/>
    </source>
</evidence>